<feature type="region of interest" description="Disordered" evidence="1">
    <location>
        <begin position="173"/>
        <end position="274"/>
    </location>
</feature>
<reference evidence="2 3" key="1">
    <citation type="journal article" date="2012" name="Proc. Natl. Acad. Sci. U.S.A.">
        <title>Antigenic diversity is generated by distinct evolutionary mechanisms in African trypanosome species.</title>
        <authorList>
            <person name="Jackson A.P."/>
            <person name="Berry A."/>
            <person name="Aslett M."/>
            <person name="Allison H.C."/>
            <person name="Burton P."/>
            <person name="Vavrova-Anderson J."/>
            <person name="Brown R."/>
            <person name="Browne H."/>
            <person name="Corton N."/>
            <person name="Hauser H."/>
            <person name="Gamble J."/>
            <person name="Gilderthorp R."/>
            <person name="Marcello L."/>
            <person name="McQuillan J."/>
            <person name="Otto T.D."/>
            <person name="Quail M.A."/>
            <person name="Sanders M.J."/>
            <person name="van Tonder A."/>
            <person name="Ginger M.L."/>
            <person name="Field M.C."/>
            <person name="Barry J.D."/>
            <person name="Hertz-Fowler C."/>
            <person name="Berriman M."/>
        </authorList>
    </citation>
    <scope>NUCLEOTIDE SEQUENCE</scope>
    <source>
        <strain evidence="2 3">Y486</strain>
    </source>
</reference>
<gene>
    <name evidence="2" type="ORF">TvY486_0019660</name>
</gene>
<organism evidence="2 3">
    <name type="scientific">Trypanosoma vivax (strain Y486)</name>
    <dbReference type="NCBI Taxonomy" id="1055687"/>
    <lineage>
        <taxon>Eukaryota</taxon>
        <taxon>Discoba</taxon>
        <taxon>Euglenozoa</taxon>
        <taxon>Kinetoplastea</taxon>
        <taxon>Metakinetoplastina</taxon>
        <taxon>Trypanosomatida</taxon>
        <taxon>Trypanosomatidae</taxon>
        <taxon>Trypanosoma</taxon>
        <taxon>Duttonella</taxon>
    </lineage>
</organism>
<feature type="compositionally biased region" description="Basic and acidic residues" evidence="1">
    <location>
        <begin position="265"/>
        <end position="274"/>
    </location>
</feature>
<dbReference type="EMBL" id="CAEX01003079">
    <property type="protein sequence ID" value="CCD19275.1"/>
    <property type="molecule type" value="Genomic_DNA"/>
</dbReference>
<feature type="compositionally biased region" description="Low complexity" evidence="1">
    <location>
        <begin position="173"/>
        <end position="184"/>
    </location>
</feature>
<dbReference type="Proteomes" id="UP000009027">
    <property type="component" value="Unassembled WGS sequence"/>
</dbReference>
<feature type="compositionally biased region" description="Gly residues" evidence="1">
    <location>
        <begin position="215"/>
        <end position="234"/>
    </location>
</feature>
<feature type="compositionally biased region" description="Basic residues" evidence="1">
    <location>
        <begin position="185"/>
        <end position="204"/>
    </location>
</feature>
<dbReference type="VEuPathDB" id="TriTrypDB:TvY486_0019660"/>
<keyword evidence="3" id="KW-1185">Reference proteome</keyword>
<evidence type="ECO:0000313" key="2">
    <source>
        <dbReference type="EMBL" id="CCD19275.1"/>
    </source>
</evidence>
<dbReference type="AlphaFoldDB" id="F9WP03"/>
<proteinExistence type="predicted"/>
<name>F9WP03_TRYVY</name>
<evidence type="ECO:0000256" key="1">
    <source>
        <dbReference type="SAM" id="MobiDB-lite"/>
    </source>
</evidence>
<evidence type="ECO:0000313" key="3">
    <source>
        <dbReference type="Proteomes" id="UP000009027"/>
    </source>
</evidence>
<accession>F9WP03</accession>
<protein>
    <submittedName>
        <fullName evidence="2">Uncharacterized protein</fullName>
    </submittedName>
</protein>
<sequence length="274" mass="29389">MFVWDVPRDDIQVTVFRVKFTPVRWIAVHCSGISDTIKRATPERSTVTIRRCRKKALVPPVHAVQRRGLVAGLAPLRGFTPHSSVAQRIATEETVQLFTNCKSVMLFVNACVRGTGLVSSQHGTGLAAQAVGAAVVHALTIYGPEAAAVEGEVALDVHSDPPVLRGGQARVARNVHAQQQQQRPRASRAHTSSRPRARVSRHHLSGVPVWSHRTGSGGQEAGVAGGRWQAGGMGKRSHTAQQPAGGSASHGNKHRAWRGVRGGRAVRESEKDEG</sequence>